<dbReference type="Gene3D" id="3.50.30.40">
    <property type="entry name" value="Ribonuclease E inhibitor RraA/RraA-like"/>
    <property type="match status" value="1"/>
</dbReference>
<keyword evidence="5 9" id="KW-0456">Lyase</keyword>
<dbReference type="InterPro" id="IPR005493">
    <property type="entry name" value="RraA/RraA-like"/>
</dbReference>
<feature type="binding site" evidence="8">
    <location>
        <position position="96"/>
    </location>
    <ligand>
        <name>substrate</name>
    </ligand>
</feature>
<evidence type="ECO:0000256" key="7">
    <source>
        <dbReference type="ARBA" id="ARBA00047973"/>
    </source>
</evidence>
<evidence type="ECO:0000256" key="9">
    <source>
        <dbReference type="RuleBase" id="RU004338"/>
    </source>
</evidence>
<proteinExistence type="inferred from homology"/>
<dbReference type="SUPFAM" id="SSF89562">
    <property type="entry name" value="RraA-like"/>
    <property type="match status" value="1"/>
</dbReference>
<dbReference type="Proteomes" id="UP000678499">
    <property type="component" value="Unassembled WGS sequence"/>
</dbReference>
<name>A0A7R9C4T8_9CRUS</name>
<comment type="cofactor">
    <cofactor evidence="8">
        <name>Mg(2+)</name>
        <dbReference type="ChEBI" id="CHEBI:18420"/>
    </cofactor>
</comment>
<evidence type="ECO:0000256" key="4">
    <source>
        <dbReference type="ARBA" id="ARBA00022723"/>
    </source>
</evidence>
<comment type="function">
    <text evidence="6 9">Catalyzes the aldol cleavage of 4-hydroxy-4-methyl-2-oxoglutarate (HMG) into 2 molecules of pyruvate. Also contains a secondary oxaloacetate (OAA) decarboxylase activity due to the common pyruvate enolate transition state formed following C-C bond cleavage in the retro-aldol and decarboxylation reactions.</text>
</comment>
<dbReference type="EMBL" id="OA919329">
    <property type="protein sequence ID" value="CAD7286015.1"/>
    <property type="molecule type" value="Genomic_DNA"/>
</dbReference>
<reference evidence="10" key="1">
    <citation type="submission" date="2020-11" db="EMBL/GenBank/DDBJ databases">
        <authorList>
            <person name="Tran Van P."/>
        </authorList>
    </citation>
    <scope>NUCLEOTIDE SEQUENCE</scope>
</reference>
<comment type="similarity">
    <text evidence="2 9">Belongs to the class II aldolase/RraA-like family.</text>
</comment>
<dbReference type="Pfam" id="PF03737">
    <property type="entry name" value="RraA-like"/>
    <property type="match status" value="1"/>
</dbReference>
<dbReference type="EMBL" id="CAJPEX010037292">
    <property type="protein sequence ID" value="CAG0926167.1"/>
    <property type="molecule type" value="Genomic_DNA"/>
</dbReference>
<dbReference type="InterPro" id="IPR036704">
    <property type="entry name" value="RraA/RraA-like_sf"/>
</dbReference>
<evidence type="ECO:0000256" key="6">
    <source>
        <dbReference type="ARBA" id="ARBA00025046"/>
    </source>
</evidence>
<feature type="binding site" evidence="8">
    <location>
        <position position="97"/>
    </location>
    <ligand>
        <name>Mg(2+)</name>
        <dbReference type="ChEBI" id="CHEBI:18420"/>
    </ligand>
</feature>
<evidence type="ECO:0000256" key="5">
    <source>
        <dbReference type="ARBA" id="ARBA00023239"/>
    </source>
</evidence>
<dbReference type="AlphaFoldDB" id="A0A7R9C4T8"/>
<evidence type="ECO:0000313" key="10">
    <source>
        <dbReference type="EMBL" id="CAD7286015.1"/>
    </source>
</evidence>
<accession>A0A7R9C4T8</accession>
<evidence type="ECO:0000313" key="11">
    <source>
        <dbReference type="Proteomes" id="UP000678499"/>
    </source>
</evidence>
<keyword evidence="8" id="KW-0460">Magnesium</keyword>
<dbReference type="PANTHER" id="PTHR33254">
    <property type="entry name" value="4-HYDROXY-4-METHYL-2-OXOGLUTARATE ALDOLASE 3-RELATED"/>
    <property type="match status" value="1"/>
</dbReference>
<keyword evidence="4 8" id="KW-0479">Metal-binding</keyword>
<feature type="binding site" evidence="8">
    <location>
        <begin position="74"/>
        <end position="77"/>
    </location>
    <ligand>
        <name>substrate</name>
    </ligand>
</feature>
<evidence type="ECO:0000256" key="8">
    <source>
        <dbReference type="PIRSR" id="PIRSR605493-1"/>
    </source>
</evidence>
<evidence type="ECO:0000256" key="2">
    <source>
        <dbReference type="ARBA" id="ARBA00008621"/>
    </source>
</evidence>
<comment type="subunit">
    <text evidence="3 9">Homotrimer.</text>
</comment>
<gene>
    <name evidence="10" type="ORF">NMOB1V02_LOCUS13617</name>
</gene>
<dbReference type="CDD" id="cd16841">
    <property type="entry name" value="RraA_family"/>
    <property type="match status" value="1"/>
</dbReference>
<dbReference type="GO" id="GO:0008428">
    <property type="term" value="F:ribonuclease inhibitor activity"/>
    <property type="evidence" value="ECO:0007669"/>
    <property type="project" value="InterPro"/>
</dbReference>
<dbReference type="GO" id="GO:0051252">
    <property type="term" value="P:regulation of RNA metabolic process"/>
    <property type="evidence" value="ECO:0007669"/>
    <property type="project" value="InterPro"/>
</dbReference>
<comment type="cofactor">
    <cofactor evidence="9">
        <name>a divalent metal cation</name>
        <dbReference type="ChEBI" id="CHEBI:60240"/>
    </cofactor>
</comment>
<dbReference type="EC" id="4.1.3.17" evidence="9"/>
<dbReference type="NCBIfam" id="TIGR01935">
    <property type="entry name" value="NOT-MenG"/>
    <property type="match status" value="1"/>
</dbReference>
<evidence type="ECO:0000256" key="3">
    <source>
        <dbReference type="ARBA" id="ARBA00011233"/>
    </source>
</evidence>
<comment type="catalytic activity">
    <reaction evidence="1 9">
        <text>4-hydroxy-4-methyl-2-oxoglutarate = 2 pyruvate</text>
        <dbReference type="Rhea" id="RHEA:22748"/>
        <dbReference type="ChEBI" id="CHEBI:15361"/>
        <dbReference type="ChEBI" id="CHEBI:58276"/>
        <dbReference type="EC" id="4.1.3.17"/>
    </reaction>
</comment>
<protein>
    <recommendedName>
        <fullName evidence="9">4-hydroxy-4-methyl-2-oxoglutarate aldolase</fullName>
        <shortName evidence="9">HMG aldolase</shortName>
        <ecNumber evidence="9">4.1.1.112</ecNumber>
        <ecNumber evidence="9">4.1.3.17</ecNumber>
    </recommendedName>
    <alternativeName>
        <fullName evidence="9">Oxaloacetate decarboxylase</fullName>
    </alternativeName>
</protein>
<feature type="non-terminal residue" evidence="10">
    <location>
        <position position="159"/>
    </location>
</feature>
<organism evidence="10">
    <name type="scientific">Notodromas monacha</name>
    <dbReference type="NCBI Taxonomy" id="399045"/>
    <lineage>
        <taxon>Eukaryota</taxon>
        <taxon>Metazoa</taxon>
        <taxon>Ecdysozoa</taxon>
        <taxon>Arthropoda</taxon>
        <taxon>Crustacea</taxon>
        <taxon>Oligostraca</taxon>
        <taxon>Ostracoda</taxon>
        <taxon>Podocopa</taxon>
        <taxon>Podocopida</taxon>
        <taxon>Cypridocopina</taxon>
        <taxon>Cypridoidea</taxon>
        <taxon>Cyprididae</taxon>
        <taxon>Notodromas</taxon>
    </lineage>
</organism>
<dbReference type="NCBIfam" id="NF006875">
    <property type="entry name" value="PRK09372.1"/>
    <property type="match status" value="1"/>
</dbReference>
<sequence>MTPTADLYDAHEDSLQVATPMFQSYGAKDAFFGEIFTIKCHEDNSLVAEQVKVNGQGKVLVVDGGGSLRCALLGDNLADSAVKNGWSGLIIYGCIRDSKVINGFDLGVKALNTNPKKTVKRNTGLLNEPVRFADVTFTPGHFVYADSDGIVVSQFGIDQ</sequence>
<dbReference type="InterPro" id="IPR010203">
    <property type="entry name" value="RraA"/>
</dbReference>
<comment type="catalytic activity">
    <reaction evidence="7 9">
        <text>oxaloacetate + H(+) = pyruvate + CO2</text>
        <dbReference type="Rhea" id="RHEA:15641"/>
        <dbReference type="ChEBI" id="CHEBI:15361"/>
        <dbReference type="ChEBI" id="CHEBI:15378"/>
        <dbReference type="ChEBI" id="CHEBI:16452"/>
        <dbReference type="ChEBI" id="CHEBI:16526"/>
        <dbReference type="EC" id="4.1.1.112"/>
    </reaction>
</comment>
<dbReference type="GO" id="GO:0047443">
    <property type="term" value="F:4-hydroxy-4-methyl-2-oxoglutarate aldolase activity"/>
    <property type="evidence" value="ECO:0007669"/>
    <property type="project" value="UniProtKB-EC"/>
</dbReference>
<evidence type="ECO:0000256" key="1">
    <source>
        <dbReference type="ARBA" id="ARBA00001342"/>
    </source>
</evidence>
<dbReference type="GO" id="GO:0008948">
    <property type="term" value="F:oxaloacetate decarboxylase activity"/>
    <property type="evidence" value="ECO:0007669"/>
    <property type="project" value="UniProtKB-EC"/>
</dbReference>
<keyword evidence="11" id="KW-1185">Reference proteome</keyword>
<dbReference type="OrthoDB" id="8300051at2759"/>
<dbReference type="PANTHER" id="PTHR33254:SF4">
    <property type="entry name" value="4-HYDROXY-4-METHYL-2-OXOGLUTARATE ALDOLASE 3-RELATED"/>
    <property type="match status" value="1"/>
</dbReference>
<dbReference type="EC" id="4.1.1.112" evidence="9"/>
<dbReference type="GO" id="GO:0046872">
    <property type="term" value="F:metal ion binding"/>
    <property type="evidence" value="ECO:0007669"/>
    <property type="project" value="UniProtKB-KW"/>
</dbReference>